<dbReference type="PANTHER" id="PTHR35337:SF1">
    <property type="entry name" value="SLR1478 PROTEIN"/>
    <property type="match status" value="1"/>
</dbReference>
<dbReference type="InterPro" id="IPR002798">
    <property type="entry name" value="SpoIIM-like"/>
</dbReference>
<gene>
    <name evidence="3" type="ORF">FMM08_02430</name>
</gene>
<comment type="caution">
    <text evidence="3">The sequence shown here is derived from an EMBL/GenBank/DDBJ whole genome shotgun (WGS) entry which is preliminary data.</text>
</comment>
<evidence type="ECO:0000256" key="1">
    <source>
        <dbReference type="SAM" id="MobiDB-lite"/>
    </source>
</evidence>
<evidence type="ECO:0000256" key="2">
    <source>
        <dbReference type="SAM" id="Phobius"/>
    </source>
</evidence>
<keyword evidence="2" id="KW-0472">Membrane</keyword>
<reference evidence="3 4" key="1">
    <citation type="submission" date="2019-07" db="EMBL/GenBank/DDBJ databases">
        <title>Quadrisphaera sp. strain DD2A genome sequencing and assembly.</title>
        <authorList>
            <person name="Kim I."/>
        </authorList>
    </citation>
    <scope>NUCLEOTIDE SEQUENCE [LARGE SCALE GENOMIC DNA]</scope>
    <source>
        <strain evidence="3 4">DD2A</strain>
    </source>
</reference>
<protein>
    <submittedName>
        <fullName evidence="3">Stage II sporulation protein M</fullName>
    </submittedName>
</protein>
<dbReference type="PANTHER" id="PTHR35337">
    <property type="entry name" value="SLR1478 PROTEIN"/>
    <property type="match status" value="1"/>
</dbReference>
<accession>A0A5C8ZLM9</accession>
<dbReference type="OrthoDB" id="5243448at2"/>
<organism evidence="3 4">
    <name type="scientific">Quadrisphaera setariae</name>
    <dbReference type="NCBI Taxonomy" id="2593304"/>
    <lineage>
        <taxon>Bacteria</taxon>
        <taxon>Bacillati</taxon>
        <taxon>Actinomycetota</taxon>
        <taxon>Actinomycetes</taxon>
        <taxon>Kineosporiales</taxon>
        <taxon>Kineosporiaceae</taxon>
        <taxon>Quadrisphaera</taxon>
    </lineage>
</organism>
<feature type="region of interest" description="Disordered" evidence="1">
    <location>
        <begin position="312"/>
        <end position="331"/>
    </location>
</feature>
<feature type="transmembrane region" description="Helical" evidence="2">
    <location>
        <begin position="100"/>
        <end position="121"/>
    </location>
</feature>
<evidence type="ECO:0000313" key="4">
    <source>
        <dbReference type="Proteomes" id="UP000321234"/>
    </source>
</evidence>
<dbReference type="Pfam" id="PF01944">
    <property type="entry name" value="SpoIIM"/>
    <property type="match status" value="1"/>
</dbReference>
<feature type="transmembrane region" description="Helical" evidence="2">
    <location>
        <begin position="284"/>
        <end position="304"/>
    </location>
</feature>
<feature type="transmembrane region" description="Helical" evidence="2">
    <location>
        <begin position="192"/>
        <end position="214"/>
    </location>
</feature>
<feature type="transmembrane region" description="Helical" evidence="2">
    <location>
        <begin position="220"/>
        <end position="238"/>
    </location>
</feature>
<name>A0A5C8ZLM9_9ACTN</name>
<sequence>MDAEAFAAVHSDEWDELEQLLRRRQLSGAQADRLVLLYQRAATHLSQVRSSGGDPAVAAHLSRLVARARTRIAGAREPAWRDLVRFVTTSFPAALWRVRWWTAGAAAFTLVVAAATAVWIVRDPAVLASLGTPEELRQYVESDFAGYYSADPAAAFSARVWTNNAWIAAQCVIFGISGFWVPWALFQNGLNVGVAAGLMISYGQGPLFFGLILPHGLLELTSVFVAAGAGLKLFWALVDPGPRPRTRALAEEGRGLVTVALGLVVVLALSGVVEGFVTPSGLPTWARIGIGALALGSFLAYGGVLGRRATRRGETGDVREEQREAVQPVAG</sequence>
<keyword evidence="2" id="KW-1133">Transmembrane helix</keyword>
<dbReference type="Proteomes" id="UP000321234">
    <property type="component" value="Unassembled WGS sequence"/>
</dbReference>
<dbReference type="AlphaFoldDB" id="A0A5C8ZLM9"/>
<dbReference type="EMBL" id="VKAC01000001">
    <property type="protein sequence ID" value="TXR58081.1"/>
    <property type="molecule type" value="Genomic_DNA"/>
</dbReference>
<dbReference type="RefSeq" id="WP_147924692.1">
    <property type="nucleotide sequence ID" value="NZ_VKAC01000001.1"/>
</dbReference>
<feature type="compositionally biased region" description="Basic and acidic residues" evidence="1">
    <location>
        <begin position="312"/>
        <end position="324"/>
    </location>
</feature>
<feature type="transmembrane region" description="Helical" evidence="2">
    <location>
        <begin position="165"/>
        <end position="185"/>
    </location>
</feature>
<feature type="transmembrane region" description="Helical" evidence="2">
    <location>
        <begin position="259"/>
        <end position="278"/>
    </location>
</feature>
<evidence type="ECO:0000313" key="3">
    <source>
        <dbReference type="EMBL" id="TXR58081.1"/>
    </source>
</evidence>
<keyword evidence="2" id="KW-0812">Transmembrane</keyword>
<keyword evidence="4" id="KW-1185">Reference proteome</keyword>
<proteinExistence type="predicted"/>